<sequence>MPLHCSTGIPGYHSSFEPWSPSTLATGLSRPRLFAQLKYRVFSLRRPGTSSYCNIYFVPDRPLNGYGQSPGSKQAESIGHRPFGYIQRLTWAQLQRGGLSWRQTWTFLHPAK</sequence>
<reference evidence="1" key="1">
    <citation type="journal article" date="2012" name="PLoS Genet.">
        <title>Comparative analysis of the genomes of two field isolates of the rice blast fungus Magnaporthe oryzae.</title>
        <authorList>
            <person name="Xue M."/>
            <person name="Yang J."/>
            <person name="Li Z."/>
            <person name="Hu S."/>
            <person name="Yao N."/>
            <person name="Dean R.A."/>
            <person name="Zhao W."/>
            <person name="Shen M."/>
            <person name="Zhang H."/>
            <person name="Li C."/>
            <person name="Liu L."/>
            <person name="Cao L."/>
            <person name="Xu X."/>
            <person name="Xing Y."/>
            <person name="Hsiang T."/>
            <person name="Zhang Z."/>
            <person name="Xu J.R."/>
            <person name="Peng Y.L."/>
        </authorList>
    </citation>
    <scope>NUCLEOTIDE SEQUENCE</scope>
    <source>
        <strain evidence="1">Y34</strain>
    </source>
</reference>
<proteinExistence type="predicted"/>
<accession>A0AA97NMD7</accession>
<name>A0AA97NMD7_PYRO3</name>
<dbReference type="Proteomes" id="UP000011086">
    <property type="component" value="Unassembled WGS sequence"/>
</dbReference>
<gene>
    <name evidence="1" type="ORF">OOU_Y34scaffold01036g3</name>
</gene>
<dbReference type="AlphaFoldDB" id="A0AA97NMD7"/>
<evidence type="ECO:0000313" key="1">
    <source>
        <dbReference type="EMBL" id="ELQ32793.1"/>
    </source>
</evidence>
<dbReference type="EMBL" id="JH793971">
    <property type="protein sequence ID" value="ELQ32793.1"/>
    <property type="molecule type" value="Genomic_DNA"/>
</dbReference>
<organism evidence="1">
    <name type="scientific">Pyricularia oryzae (strain Y34)</name>
    <name type="common">Rice blast fungus</name>
    <name type="synonym">Magnaporthe oryzae</name>
    <dbReference type="NCBI Taxonomy" id="1143189"/>
    <lineage>
        <taxon>Eukaryota</taxon>
        <taxon>Fungi</taxon>
        <taxon>Dikarya</taxon>
        <taxon>Ascomycota</taxon>
        <taxon>Pezizomycotina</taxon>
        <taxon>Sordariomycetes</taxon>
        <taxon>Sordariomycetidae</taxon>
        <taxon>Magnaporthales</taxon>
        <taxon>Pyriculariaceae</taxon>
        <taxon>Pyricularia</taxon>
    </lineage>
</organism>
<protein>
    <submittedName>
        <fullName evidence="1">Uncharacterized protein</fullName>
    </submittedName>
</protein>